<feature type="compositionally biased region" description="Basic and acidic residues" evidence="1">
    <location>
        <begin position="147"/>
        <end position="166"/>
    </location>
</feature>
<sequence length="166" mass="18877">MLPHWTTLSTHLCHSGFRDLKTFPPYWLFRNNSKKVMDLLLKAMRARIPRETHPSLLNAEQEASEAQEALAGIEHWVWFHKMLLNGLLQTSVQCQRKWKGTSGQDGDVGKSGIASSHNHIKVTTKLHNNHHSKLPEIELSGSPTTAELKKQPHQDWPEGSGKKYSE</sequence>
<comment type="caution">
    <text evidence="2">The sequence shown here is derived from an EMBL/GenBank/DDBJ whole genome shotgun (WGS) entry which is preliminary data.</text>
</comment>
<keyword evidence="3" id="KW-1185">Reference proteome</keyword>
<dbReference type="InParanoid" id="A0A7J8HH01"/>
<accession>A0A7J8HH01</accession>
<protein>
    <submittedName>
        <fullName evidence="2">Uncharacterized protein</fullName>
    </submittedName>
</protein>
<dbReference type="AlphaFoldDB" id="A0A7J8HH01"/>
<evidence type="ECO:0000313" key="3">
    <source>
        <dbReference type="Proteomes" id="UP000550707"/>
    </source>
</evidence>
<dbReference type="Proteomes" id="UP000550707">
    <property type="component" value="Unassembled WGS sequence"/>
</dbReference>
<gene>
    <name evidence="2" type="ORF">HJG59_011003</name>
</gene>
<feature type="region of interest" description="Disordered" evidence="1">
    <location>
        <begin position="126"/>
        <end position="166"/>
    </location>
</feature>
<evidence type="ECO:0000313" key="2">
    <source>
        <dbReference type="EMBL" id="KAF6471624.1"/>
    </source>
</evidence>
<proteinExistence type="predicted"/>
<organism evidence="2 3">
    <name type="scientific">Molossus molossus</name>
    <name type="common">Pallas' mastiff bat</name>
    <name type="synonym">Vespertilio molossus</name>
    <dbReference type="NCBI Taxonomy" id="27622"/>
    <lineage>
        <taxon>Eukaryota</taxon>
        <taxon>Metazoa</taxon>
        <taxon>Chordata</taxon>
        <taxon>Craniata</taxon>
        <taxon>Vertebrata</taxon>
        <taxon>Euteleostomi</taxon>
        <taxon>Mammalia</taxon>
        <taxon>Eutheria</taxon>
        <taxon>Laurasiatheria</taxon>
        <taxon>Chiroptera</taxon>
        <taxon>Yangochiroptera</taxon>
        <taxon>Molossidae</taxon>
        <taxon>Molossus</taxon>
    </lineage>
</organism>
<dbReference type="EMBL" id="JACASF010000006">
    <property type="protein sequence ID" value="KAF6471624.1"/>
    <property type="molecule type" value="Genomic_DNA"/>
</dbReference>
<reference evidence="2 3" key="1">
    <citation type="journal article" date="2020" name="Nature">
        <title>Six reference-quality genomes reveal evolution of bat adaptations.</title>
        <authorList>
            <person name="Jebb D."/>
            <person name="Huang Z."/>
            <person name="Pippel M."/>
            <person name="Hughes G.M."/>
            <person name="Lavrichenko K."/>
            <person name="Devanna P."/>
            <person name="Winkler S."/>
            <person name="Jermiin L.S."/>
            <person name="Skirmuntt E.C."/>
            <person name="Katzourakis A."/>
            <person name="Burkitt-Gray L."/>
            <person name="Ray D.A."/>
            <person name="Sullivan K.A.M."/>
            <person name="Roscito J.G."/>
            <person name="Kirilenko B.M."/>
            <person name="Davalos L.M."/>
            <person name="Corthals A.P."/>
            <person name="Power M.L."/>
            <person name="Jones G."/>
            <person name="Ransome R.D."/>
            <person name="Dechmann D.K.N."/>
            <person name="Locatelli A.G."/>
            <person name="Puechmaille S.J."/>
            <person name="Fedrigo O."/>
            <person name="Jarvis E.D."/>
            <person name="Hiller M."/>
            <person name="Vernes S.C."/>
            <person name="Myers E.W."/>
            <person name="Teeling E.C."/>
        </authorList>
    </citation>
    <scope>NUCLEOTIDE SEQUENCE [LARGE SCALE GENOMIC DNA]</scope>
    <source>
        <strain evidence="2">MMolMol1</strain>
        <tissue evidence="2">Muscle</tissue>
    </source>
</reference>
<name>A0A7J8HH01_MOLMO</name>
<evidence type="ECO:0000256" key="1">
    <source>
        <dbReference type="SAM" id="MobiDB-lite"/>
    </source>
</evidence>